<keyword evidence="4 7" id="KW-1133">Transmembrane helix</keyword>
<name>A0ABM9NFZ2_9GAMM</name>
<evidence type="ECO:0000256" key="6">
    <source>
        <dbReference type="RuleBase" id="RU003376"/>
    </source>
</evidence>
<reference evidence="9 10" key="1">
    <citation type="submission" date="2024-04" db="EMBL/GenBank/DDBJ databases">
        <authorList>
            <person name="Cremers G."/>
        </authorList>
    </citation>
    <scope>NUCLEOTIDE SEQUENCE [LARGE SCALE GENOMIC DNA]</scope>
    <source>
        <strain evidence="9">MeCH1-AG</strain>
    </source>
</reference>
<feature type="transmembrane region" description="Helical" evidence="7">
    <location>
        <begin position="73"/>
        <end position="93"/>
    </location>
</feature>
<dbReference type="Pfam" id="PF00510">
    <property type="entry name" value="COX3"/>
    <property type="match status" value="2"/>
</dbReference>
<dbReference type="PANTHER" id="PTHR11403">
    <property type="entry name" value="CYTOCHROME C OXIDASE SUBUNIT III"/>
    <property type="match status" value="1"/>
</dbReference>
<gene>
    <name evidence="9" type="ORF">MECH1_V1_0629</name>
</gene>
<keyword evidence="10" id="KW-1185">Reference proteome</keyword>
<dbReference type="EMBL" id="OZ026884">
    <property type="protein sequence ID" value="CAL1239405.1"/>
    <property type="molecule type" value="Genomic_DNA"/>
</dbReference>
<dbReference type="InterPro" id="IPR035973">
    <property type="entry name" value="Cyt_c_oxidase_su3-like_sf"/>
</dbReference>
<dbReference type="InterPro" id="IPR013833">
    <property type="entry name" value="Cyt_c_oxidase_su3_a-hlx"/>
</dbReference>
<organism evidence="9 10">
    <name type="scientific">Candidatus Methylocalor cossyra</name>
    <dbReference type="NCBI Taxonomy" id="3108543"/>
    <lineage>
        <taxon>Bacteria</taxon>
        <taxon>Pseudomonadati</taxon>
        <taxon>Pseudomonadota</taxon>
        <taxon>Gammaproteobacteria</taxon>
        <taxon>Methylococcales</taxon>
        <taxon>Methylococcaceae</taxon>
        <taxon>Candidatus Methylocalor</taxon>
    </lineage>
</organism>
<feature type="transmembrane region" description="Helical" evidence="7">
    <location>
        <begin position="196"/>
        <end position="221"/>
    </location>
</feature>
<keyword evidence="5 7" id="KW-0472">Membrane</keyword>
<comment type="subcellular location">
    <subcellularLocation>
        <location evidence="6">Cell membrane</location>
        <topology evidence="6">Multi-pass membrane protein</topology>
    </subcellularLocation>
    <subcellularLocation>
        <location evidence="1">Membrane</location>
        <topology evidence="1">Multi-pass membrane protein</topology>
    </subcellularLocation>
</comment>
<feature type="transmembrane region" description="Helical" evidence="7">
    <location>
        <begin position="105"/>
        <end position="122"/>
    </location>
</feature>
<feature type="domain" description="Heme-copper oxidase subunit III family profile" evidence="8">
    <location>
        <begin position="33"/>
        <end position="222"/>
    </location>
</feature>
<feature type="transmembrane region" description="Helical" evidence="7">
    <location>
        <begin position="159"/>
        <end position="184"/>
    </location>
</feature>
<evidence type="ECO:0000256" key="1">
    <source>
        <dbReference type="ARBA" id="ARBA00004141"/>
    </source>
</evidence>
<proteinExistence type="inferred from homology"/>
<dbReference type="Gene3D" id="1.20.120.80">
    <property type="entry name" value="Cytochrome c oxidase, subunit III, four-helix bundle"/>
    <property type="match status" value="1"/>
</dbReference>
<evidence type="ECO:0000259" key="8">
    <source>
        <dbReference type="PROSITE" id="PS50253"/>
    </source>
</evidence>
<comment type="similarity">
    <text evidence="2 6">Belongs to the cytochrome c oxidase subunit 3 family.</text>
</comment>
<sequence>MPYQSAIPTPPDTRERPLPQFDSLAQQHEADTLGMWVFLASEILFFGGLFTAYTVYRVSFPAGFAAASAHLELATGGVNTALLLTSSLTMTLADEAVTTGGRRQVALWLTITAALGTVFLLLKGLEWRDEFRHQLAPLFGRPFQFPGPHPEQARLFFSFYFALTGLHALHLFIGVVVLLVMLALTLGNAPRLDAKVIIAGLYWHLVDLIWVFVFPLLYLAAHHG</sequence>
<protein>
    <submittedName>
        <fullName evidence="9">Cytochrome c oxidase polypeptide III</fullName>
    </submittedName>
</protein>
<dbReference type="Proteomes" id="UP001497493">
    <property type="component" value="Chromosome"/>
</dbReference>
<evidence type="ECO:0000256" key="7">
    <source>
        <dbReference type="SAM" id="Phobius"/>
    </source>
</evidence>
<evidence type="ECO:0000256" key="4">
    <source>
        <dbReference type="ARBA" id="ARBA00022989"/>
    </source>
</evidence>
<dbReference type="InterPro" id="IPR024791">
    <property type="entry name" value="Cyt_c/ubiquinol_Oxase_su3"/>
</dbReference>
<dbReference type="SUPFAM" id="SSF81452">
    <property type="entry name" value="Cytochrome c oxidase subunit III-like"/>
    <property type="match status" value="1"/>
</dbReference>
<keyword evidence="3 6" id="KW-0812">Transmembrane</keyword>
<dbReference type="PROSITE" id="PS50253">
    <property type="entry name" value="COX3"/>
    <property type="match status" value="1"/>
</dbReference>
<evidence type="ECO:0000256" key="3">
    <source>
        <dbReference type="ARBA" id="ARBA00022692"/>
    </source>
</evidence>
<dbReference type="InterPro" id="IPR000298">
    <property type="entry name" value="Cyt_c_oxidase-like_su3"/>
</dbReference>
<evidence type="ECO:0000313" key="9">
    <source>
        <dbReference type="EMBL" id="CAL1239405.1"/>
    </source>
</evidence>
<accession>A0ABM9NFZ2</accession>
<dbReference type="RefSeq" id="WP_348758964.1">
    <property type="nucleotide sequence ID" value="NZ_OZ026884.1"/>
</dbReference>
<evidence type="ECO:0000313" key="10">
    <source>
        <dbReference type="Proteomes" id="UP001497493"/>
    </source>
</evidence>
<feature type="transmembrane region" description="Helical" evidence="7">
    <location>
        <begin position="33"/>
        <end position="53"/>
    </location>
</feature>
<evidence type="ECO:0000256" key="5">
    <source>
        <dbReference type="ARBA" id="ARBA00023136"/>
    </source>
</evidence>
<evidence type="ECO:0000256" key="2">
    <source>
        <dbReference type="ARBA" id="ARBA00010581"/>
    </source>
</evidence>
<dbReference type="PANTHER" id="PTHR11403:SF6">
    <property type="entry name" value="NITRIC OXIDE REDUCTASE SUBUNIT E"/>
    <property type="match status" value="1"/>
</dbReference>